<sequence>MPTFCFFFILSVLIASRSGCFALERRGSSPTWPSHLTLAQGQVAATCLQAFAEDLMARSASSRVSESSAANRTLSRMHRQPHSQLASCQANHICGGVSRQLFSRIFHSASALVSWINIRVF</sequence>
<feature type="chain" id="PRO_5009319323" evidence="1">
    <location>
        <begin position="23"/>
        <end position="121"/>
    </location>
</feature>
<keyword evidence="2" id="KW-1185">Reference proteome</keyword>
<dbReference type="AlphaFoldDB" id="A0A1I8GDD3"/>
<reference evidence="3" key="1">
    <citation type="submission" date="2016-11" db="UniProtKB">
        <authorList>
            <consortium name="WormBaseParasite"/>
        </authorList>
    </citation>
    <scope>IDENTIFICATION</scope>
</reference>
<evidence type="ECO:0000313" key="3">
    <source>
        <dbReference type="WBParaSite" id="maker-uti_cns_0001474-snap-gene-0.6-mRNA-1"/>
    </source>
</evidence>
<proteinExistence type="predicted"/>
<protein>
    <submittedName>
        <fullName evidence="3">Secreted protein</fullName>
    </submittedName>
</protein>
<keyword evidence="1" id="KW-0732">Signal</keyword>
<name>A0A1I8GDD3_9PLAT</name>
<organism evidence="2 3">
    <name type="scientific">Macrostomum lignano</name>
    <dbReference type="NCBI Taxonomy" id="282301"/>
    <lineage>
        <taxon>Eukaryota</taxon>
        <taxon>Metazoa</taxon>
        <taxon>Spiralia</taxon>
        <taxon>Lophotrochozoa</taxon>
        <taxon>Platyhelminthes</taxon>
        <taxon>Rhabditophora</taxon>
        <taxon>Macrostomorpha</taxon>
        <taxon>Macrostomida</taxon>
        <taxon>Macrostomidae</taxon>
        <taxon>Macrostomum</taxon>
    </lineage>
</organism>
<accession>A0A1I8GDD3</accession>
<evidence type="ECO:0000256" key="1">
    <source>
        <dbReference type="SAM" id="SignalP"/>
    </source>
</evidence>
<dbReference type="Proteomes" id="UP000095280">
    <property type="component" value="Unplaced"/>
</dbReference>
<evidence type="ECO:0000313" key="2">
    <source>
        <dbReference type="Proteomes" id="UP000095280"/>
    </source>
</evidence>
<dbReference type="WBParaSite" id="maker-uti_cns_0001474-snap-gene-0.6-mRNA-1">
    <property type="protein sequence ID" value="maker-uti_cns_0001474-snap-gene-0.6-mRNA-1"/>
    <property type="gene ID" value="maker-uti_cns_0001474-snap-gene-0.6"/>
</dbReference>
<feature type="signal peptide" evidence="1">
    <location>
        <begin position="1"/>
        <end position="22"/>
    </location>
</feature>